<comment type="caution">
    <text evidence="1">The sequence shown here is derived from an EMBL/GenBank/DDBJ whole genome shotgun (WGS) entry which is preliminary data.</text>
</comment>
<evidence type="ECO:0000313" key="2">
    <source>
        <dbReference type="Proteomes" id="UP000034176"/>
    </source>
</evidence>
<protein>
    <submittedName>
        <fullName evidence="1">Uncharacterized protein</fullName>
    </submittedName>
</protein>
<organism evidence="1 2">
    <name type="scientific">Candidatus Gottesmanbacteria bacterium GW2011_GWA1_34_13</name>
    <dbReference type="NCBI Taxonomy" id="1618434"/>
    <lineage>
        <taxon>Bacteria</taxon>
        <taxon>Candidatus Gottesmaniibacteriota</taxon>
    </lineage>
</organism>
<dbReference type="EMBL" id="LBPN01000001">
    <property type="protein sequence ID" value="KKP60037.1"/>
    <property type="molecule type" value="Genomic_DNA"/>
</dbReference>
<dbReference type="STRING" id="1618434.UR52_C0001G0117"/>
<dbReference type="AlphaFoldDB" id="A0A0G0DY11"/>
<proteinExistence type="predicted"/>
<accession>A0A0G0DY11</accession>
<evidence type="ECO:0000313" key="1">
    <source>
        <dbReference type="EMBL" id="KKP60037.1"/>
    </source>
</evidence>
<sequence length="224" mass="24795">MKKRFVVILIFLSILLIANLIWLDLQIINLGVKQETINNSISKPDNLLNIIPDTDSSRSGLTSEDFSLITSYIKEATASMSKEIIDLKQNQKFNSFSKTDNINTVKEYYLPLGTGSTSGADWTDISGAESSLVPSNYGKIKEMYFEASVRLPTGDGRVYARLKNVTDNVGLIESEIFRDGTQTGLVSSVKIPVPNTTKLYRVQMKSTLGALSVLDSARIKIFVE</sequence>
<name>A0A0G0DY11_9BACT</name>
<gene>
    <name evidence="1" type="ORF">UR52_C0001G0117</name>
</gene>
<reference evidence="1 2" key="1">
    <citation type="journal article" date="2015" name="Nature">
        <title>rRNA introns, odd ribosomes, and small enigmatic genomes across a large radiation of phyla.</title>
        <authorList>
            <person name="Brown C.T."/>
            <person name="Hug L.A."/>
            <person name="Thomas B.C."/>
            <person name="Sharon I."/>
            <person name="Castelle C.J."/>
            <person name="Singh A."/>
            <person name="Wilkins M.J."/>
            <person name="Williams K.H."/>
            <person name="Banfield J.F."/>
        </authorList>
    </citation>
    <scope>NUCLEOTIDE SEQUENCE [LARGE SCALE GENOMIC DNA]</scope>
</reference>
<dbReference type="Proteomes" id="UP000034176">
    <property type="component" value="Unassembled WGS sequence"/>
</dbReference>